<evidence type="ECO:0008006" key="9">
    <source>
        <dbReference type="Google" id="ProtNLM"/>
    </source>
</evidence>
<evidence type="ECO:0000313" key="7">
    <source>
        <dbReference type="EMBL" id="ORZ00926.1"/>
    </source>
</evidence>
<dbReference type="GO" id="GO:0022857">
    <property type="term" value="F:transmembrane transporter activity"/>
    <property type="evidence" value="ECO:0007669"/>
    <property type="project" value="TreeGrafter"/>
</dbReference>
<organism evidence="7 8">
    <name type="scientific">Syncephalastrum racemosum</name>
    <name type="common">Filamentous fungus</name>
    <dbReference type="NCBI Taxonomy" id="13706"/>
    <lineage>
        <taxon>Eukaryota</taxon>
        <taxon>Fungi</taxon>
        <taxon>Fungi incertae sedis</taxon>
        <taxon>Mucoromycota</taxon>
        <taxon>Mucoromycotina</taxon>
        <taxon>Mucoromycetes</taxon>
        <taxon>Mucorales</taxon>
        <taxon>Syncephalastraceae</taxon>
        <taxon>Syncephalastrum</taxon>
    </lineage>
</organism>
<dbReference type="InParanoid" id="A0A1X2HPU8"/>
<evidence type="ECO:0000256" key="6">
    <source>
        <dbReference type="SAM" id="Phobius"/>
    </source>
</evidence>
<dbReference type="STRING" id="13706.A0A1X2HPU8"/>
<name>A0A1X2HPU8_SYNRA</name>
<dbReference type="InterPro" id="IPR036259">
    <property type="entry name" value="MFS_trans_sf"/>
</dbReference>
<dbReference type="PANTHER" id="PTHR23502:SF51">
    <property type="entry name" value="QUINIDINE RESISTANCE PROTEIN 1-RELATED"/>
    <property type="match status" value="1"/>
</dbReference>
<evidence type="ECO:0000256" key="1">
    <source>
        <dbReference type="ARBA" id="ARBA00004141"/>
    </source>
</evidence>
<keyword evidence="3 6" id="KW-0812">Transmembrane</keyword>
<keyword evidence="5 6" id="KW-0472">Membrane</keyword>
<evidence type="ECO:0000256" key="4">
    <source>
        <dbReference type="ARBA" id="ARBA00022989"/>
    </source>
</evidence>
<dbReference type="AlphaFoldDB" id="A0A1X2HPU8"/>
<sequence>MGVSISLSTLFQVIYGLNEIQTGLAILSRQVGAILGVLVHSRILDRQYSRVLRQYNERVQKTHGQNNSESLMKREANYIAPDFPYFPGSSRPHMARNCAFSGSFCLYGFYMSMDVLLVDLHPGKGASISGAANLARCVCSALFTETVELGFQSVGIGWTFTIFAVILILSNALLPLLIHRGPQWRAKRLAKEDQVHVTSDNNETSA</sequence>
<dbReference type="OrthoDB" id="440553at2759"/>
<dbReference type="Proteomes" id="UP000242180">
    <property type="component" value="Unassembled WGS sequence"/>
</dbReference>
<evidence type="ECO:0000313" key="8">
    <source>
        <dbReference type="Proteomes" id="UP000242180"/>
    </source>
</evidence>
<comment type="subcellular location">
    <subcellularLocation>
        <location evidence="1">Membrane</location>
        <topology evidence="1">Multi-pass membrane protein</topology>
    </subcellularLocation>
</comment>
<protein>
    <recommendedName>
        <fullName evidence="9">Major facilitator superfamily domain-containing protein</fullName>
    </recommendedName>
</protein>
<dbReference type="PANTHER" id="PTHR23502">
    <property type="entry name" value="MAJOR FACILITATOR SUPERFAMILY"/>
    <property type="match status" value="1"/>
</dbReference>
<feature type="transmembrane region" description="Helical" evidence="6">
    <location>
        <begin position="156"/>
        <end position="178"/>
    </location>
</feature>
<keyword evidence="2" id="KW-0813">Transport</keyword>
<keyword evidence="8" id="KW-1185">Reference proteome</keyword>
<comment type="caution">
    <text evidence="7">The sequence shown here is derived from an EMBL/GenBank/DDBJ whole genome shotgun (WGS) entry which is preliminary data.</text>
</comment>
<dbReference type="GO" id="GO:0005886">
    <property type="term" value="C:plasma membrane"/>
    <property type="evidence" value="ECO:0007669"/>
    <property type="project" value="TreeGrafter"/>
</dbReference>
<accession>A0A1X2HPU8</accession>
<evidence type="ECO:0000256" key="5">
    <source>
        <dbReference type="ARBA" id="ARBA00023136"/>
    </source>
</evidence>
<gene>
    <name evidence="7" type="ORF">BCR43DRAFT_502566</name>
</gene>
<evidence type="ECO:0000256" key="2">
    <source>
        <dbReference type="ARBA" id="ARBA00022448"/>
    </source>
</evidence>
<evidence type="ECO:0000256" key="3">
    <source>
        <dbReference type="ARBA" id="ARBA00022692"/>
    </source>
</evidence>
<proteinExistence type="predicted"/>
<dbReference type="EMBL" id="MCGN01000002">
    <property type="protein sequence ID" value="ORZ00926.1"/>
    <property type="molecule type" value="Genomic_DNA"/>
</dbReference>
<reference evidence="7 8" key="1">
    <citation type="submission" date="2016-07" db="EMBL/GenBank/DDBJ databases">
        <title>Pervasive Adenine N6-methylation of Active Genes in Fungi.</title>
        <authorList>
            <consortium name="DOE Joint Genome Institute"/>
            <person name="Mondo S.J."/>
            <person name="Dannebaum R.O."/>
            <person name="Kuo R.C."/>
            <person name="Labutti K."/>
            <person name="Haridas S."/>
            <person name="Kuo A."/>
            <person name="Salamov A."/>
            <person name="Ahrendt S.R."/>
            <person name="Lipzen A."/>
            <person name="Sullivan W."/>
            <person name="Andreopoulos W.B."/>
            <person name="Clum A."/>
            <person name="Lindquist E."/>
            <person name="Daum C."/>
            <person name="Ramamoorthy G.K."/>
            <person name="Gryganskyi A."/>
            <person name="Culley D."/>
            <person name="Magnuson J.K."/>
            <person name="James T.Y."/>
            <person name="O'Malley M.A."/>
            <person name="Stajich J.E."/>
            <person name="Spatafora J.W."/>
            <person name="Visel A."/>
            <person name="Grigoriev I.V."/>
        </authorList>
    </citation>
    <scope>NUCLEOTIDE SEQUENCE [LARGE SCALE GENOMIC DNA]</scope>
    <source>
        <strain evidence="7 8">NRRL 2496</strain>
    </source>
</reference>
<keyword evidence="4 6" id="KW-1133">Transmembrane helix</keyword>
<dbReference type="SUPFAM" id="SSF103473">
    <property type="entry name" value="MFS general substrate transporter"/>
    <property type="match status" value="1"/>
</dbReference>